<protein>
    <submittedName>
        <fullName evidence="1">Uncharacterized protein</fullName>
    </submittedName>
</protein>
<evidence type="ECO:0000313" key="2">
    <source>
        <dbReference type="Proteomes" id="UP001596540"/>
    </source>
</evidence>
<evidence type="ECO:0000313" key="1">
    <source>
        <dbReference type="EMBL" id="MFC7330125.1"/>
    </source>
</evidence>
<reference evidence="2" key="1">
    <citation type="journal article" date="2019" name="Int. J. Syst. Evol. Microbiol.">
        <title>The Global Catalogue of Microorganisms (GCM) 10K type strain sequencing project: providing services to taxonomists for standard genome sequencing and annotation.</title>
        <authorList>
            <consortium name="The Broad Institute Genomics Platform"/>
            <consortium name="The Broad Institute Genome Sequencing Center for Infectious Disease"/>
            <person name="Wu L."/>
            <person name="Ma J."/>
        </authorList>
    </citation>
    <scope>NUCLEOTIDE SEQUENCE [LARGE SCALE GENOMIC DNA]</scope>
    <source>
        <strain evidence="2">CGMCC 4.7382</strain>
    </source>
</reference>
<comment type="caution">
    <text evidence="1">The sequence shown here is derived from an EMBL/GenBank/DDBJ whole genome shotgun (WGS) entry which is preliminary data.</text>
</comment>
<keyword evidence="2" id="KW-1185">Reference proteome</keyword>
<name>A0ABW2KLC3_9ACTN</name>
<dbReference type="RefSeq" id="WP_379872766.1">
    <property type="nucleotide sequence ID" value="NZ_JBHTBH010000010.1"/>
</dbReference>
<proteinExistence type="predicted"/>
<dbReference type="EMBL" id="JBHTBH010000010">
    <property type="protein sequence ID" value="MFC7330125.1"/>
    <property type="molecule type" value="Genomic_DNA"/>
</dbReference>
<dbReference type="Proteomes" id="UP001596540">
    <property type="component" value="Unassembled WGS sequence"/>
</dbReference>
<sequence length="157" mass="16955">MSLDEQPGEDERFVAALRGGAPLLDPVPEPIRAAARAAYAMRRPDAILAGVREDSADFPPVGLRDAGLDPGLRFLTFEAAGWVIRLEITAHDGLRDITGRVSPPGCVDVEIRQPHGRYREPVDATGAFVARDVERGPVSLLCHRTGARPVATDWIAI</sequence>
<organism evidence="1 2">
    <name type="scientific">Marinactinospora rubrisoli</name>
    <dbReference type="NCBI Taxonomy" id="2715399"/>
    <lineage>
        <taxon>Bacteria</taxon>
        <taxon>Bacillati</taxon>
        <taxon>Actinomycetota</taxon>
        <taxon>Actinomycetes</taxon>
        <taxon>Streptosporangiales</taxon>
        <taxon>Nocardiopsidaceae</taxon>
        <taxon>Marinactinospora</taxon>
    </lineage>
</organism>
<accession>A0ABW2KLC3</accession>
<gene>
    <name evidence="1" type="ORF">ACFQRF_20550</name>
</gene>